<dbReference type="GO" id="GO:0008094">
    <property type="term" value="F:ATP-dependent activity, acting on DNA"/>
    <property type="evidence" value="ECO:0007669"/>
    <property type="project" value="TreeGrafter"/>
</dbReference>
<dbReference type="GO" id="GO:0008270">
    <property type="term" value="F:zinc ion binding"/>
    <property type="evidence" value="ECO:0007669"/>
    <property type="project" value="UniProtKB-KW"/>
</dbReference>
<evidence type="ECO:0000256" key="3">
    <source>
        <dbReference type="ARBA" id="ARBA00022741"/>
    </source>
</evidence>
<evidence type="ECO:0000259" key="11">
    <source>
        <dbReference type="PROSITE" id="PS50089"/>
    </source>
</evidence>
<keyword evidence="4 9" id="KW-0863">Zinc-finger</keyword>
<evidence type="ECO:0000256" key="2">
    <source>
        <dbReference type="ARBA" id="ARBA00022723"/>
    </source>
</evidence>
<dbReference type="InterPro" id="IPR014001">
    <property type="entry name" value="Helicase_ATP-bd"/>
</dbReference>
<dbReference type="Pfam" id="PF00271">
    <property type="entry name" value="Helicase_C"/>
    <property type="match status" value="1"/>
</dbReference>
<dbReference type="Pfam" id="PF00176">
    <property type="entry name" value="SNF2-rel_dom"/>
    <property type="match status" value="1"/>
</dbReference>
<dbReference type="InterPro" id="IPR000330">
    <property type="entry name" value="SNF2_N"/>
</dbReference>
<feature type="region of interest" description="Disordered" evidence="10">
    <location>
        <begin position="291"/>
        <end position="315"/>
    </location>
</feature>
<evidence type="ECO:0000259" key="12">
    <source>
        <dbReference type="PROSITE" id="PS50105"/>
    </source>
</evidence>
<keyword evidence="7" id="KW-0862">Zinc</keyword>
<keyword evidence="5" id="KW-0378">Hydrolase</keyword>
<dbReference type="GO" id="GO:0004386">
    <property type="term" value="F:helicase activity"/>
    <property type="evidence" value="ECO:0007669"/>
    <property type="project" value="UniProtKB-KW"/>
</dbReference>
<feature type="compositionally biased region" description="Low complexity" evidence="10">
    <location>
        <begin position="151"/>
        <end position="173"/>
    </location>
</feature>
<dbReference type="Proteomes" id="UP001190700">
    <property type="component" value="Unassembled WGS sequence"/>
</dbReference>
<feature type="compositionally biased region" description="Acidic residues" evidence="10">
    <location>
        <begin position="2047"/>
        <end position="2090"/>
    </location>
</feature>
<dbReference type="PROSITE" id="PS00518">
    <property type="entry name" value="ZF_RING_1"/>
    <property type="match status" value="1"/>
</dbReference>
<dbReference type="GO" id="GO:0006281">
    <property type="term" value="P:DNA repair"/>
    <property type="evidence" value="ECO:0007669"/>
    <property type="project" value="TreeGrafter"/>
</dbReference>
<dbReference type="InterPro" id="IPR001650">
    <property type="entry name" value="Helicase_C-like"/>
</dbReference>
<evidence type="ECO:0000256" key="8">
    <source>
        <dbReference type="ARBA" id="ARBA00022840"/>
    </source>
</evidence>
<dbReference type="InterPro" id="IPR001841">
    <property type="entry name" value="Znf_RING"/>
</dbReference>
<evidence type="ECO:0000256" key="10">
    <source>
        <dbReference type="SAM" id="MobiDB-lite"/>
    </source>
</evidence>
<dbReference type="SMART" id="SM00184">
    <property type="entry name" value="RING"/>
    <property type="match status" value="1"/>
</dbReference>
<evidence type="ECO:0000256" key="9">
    <source>
        <dbReference type="PROSITE-ProRule" id="PRU00175"/>
    </source>
</evidence>
<evidence type="ECO:0000313" key="16">
    <source>
        <dbReference type="Proteomes" id="UP001190700"/>
    </source>
</evidence>
<dbReference type="Gene3D" id="1.10.150.50">
    <property type="entry name" value="Transcription Factor, Ets-1"/>
    <property type="match status" value="1"/>
</dbReference>
<dbReference type="InterPro" id="IPR017907">
    <property type="entry name" value="Znf_RING_CS"/>
</dbReference>
<evidence type="ECO:0000256" key="4">
    <source>
        <dbReference type="ARBA" id="ARBA00022771"/>
    </source>
</evidence>
<protein>
    <submittedName>
        <fullName evidence="15">Uncharacterized protein</fullName>
    </submittedName>
</protein>
<dbReference type="SMART" id="SM00490">
    <property type="entry name" value="HELICc"/>
    <property type="match status" value="1"/>
</dbReference>
<dbReference type="SMART" id="SM00487">
    <property type="entry name" value="DEXDc"/>
    <property type="match status" value="1"/>
</dbReference>
<dbReference type="PROSITE" id="PS50089">
    <property type="entry name" value="ZF_RING_2"/>
    <property type="match status" value="1"/>
</dbReference>
<evidence type="ECO:0000259" key="13">
    <source>
        <dbReference type="PROSITE" id="PS51192"/>
    </source>
</evidence>
<organism evidence="15 16">
    <name type="scientific">Cymbomonas tetramitiformis</name>
    <dbReference type="NCBI Taxonomy" id="36881"/>
    <lineage>
        <taxon>Eukaryota</taxon>
        <taxon>Viridiplantae</taxon>
        <taxon>Chlorophyta</taxon>
        <taxon>Pyramimonadophyceae</taxon>
        <taxon>Pyramimonadales</taxon>
        <taxon>Pyramimonadaceae</taxon>
        <taxon>Cymbomonas</taxon>
    </lineage>
</organism>
<keyword evidence="6" id="KW-0347">Helicase</keyword>
<dbReference type="CDD" id="cd18793">
    <property type="entry name" value="SF2_C_SNF"/>
    <property type="match status" value="1"/>
</dbReference>
<feature type="domain" description="Helicase C-terminal" evidence="14">
    <location>
        <begin position="1828"/>
        <end position="1986"/>
    </location>
</feature>
<feature type="compositionally biased region" description="Basic and acidic residues" evidence="10">
    <location>
        <begin position="2037"/>
        <end position="2046"/>
    </location>
</feature>
<keyword evidence="3" id="KW-0547">Nucleotide-binding</keyword>
<dbReference type="Pfam" id="PF13445">
    <property type="entry name" value="zf-RING_UBOX"/>
    <property type="match status" value="1"/>
</dbReference>
<feature type="region of interest" description="Disordered" evidence="10">
    <location>
        <begin position="151"/>
        <end position="195"/>
    </location>
</feature>
<reference evidence="15 16" key="1">
    <citation type="journal article" date="2015" name="Genome Biol. Evol.">
        <title>Comparative Genomics of a Bacterivorous Green Alga Reveals Evolutionary Causalities and Consequences of Phago-Mixotrophic Mode of Nutrition.</title>
        <authorList>
            <person name="Burns J.A."/>
            <person name="Paasch A."/>
            <person name="Narechania A."/>
            <person name="Kim E."/>
        </authorList>
    </citation>
    <scope>NUCLEOTIDE SEQUENCE [LARGE SCALE GENOMIC DNA]</scope>
    <source>
        <strain evidence="15 16">PLY_AMNH</strain>
    </source>
</reference>
<dbReference type="InterPro" id="IPR001660">
    <property type="entry name" value="SAM"/>
</dbReference>
<dbReference type="SUPFAM" id="SSF57850">
    <property type="entry name" value="RING/U-box"/>
    <property type="match status" value="1"/>
</dbReference>
<dbReference type="Gene3D" id="3.40.50.10810">
    <property type="entry name" value="Tandem AAA-ATPase domain"/>
    <property type="match status" value="1"/>
</dbReference>
<evidence type="ECO:0000259" key="14">
    <source>
        <dbReference type="PROSITE" id="PS51194"/>
    </source>
</evidence>
<dbReference type="InterPro" id="IPR013083">
    <property type="entry name" value="Znf_RING/FYVE/PHD"/>
</dbReference>
<dbReference type="InterPro" id="IPR050628">
    <property type="entry name" value="SNF2_RAD54_helicase_TF"/>
</dbReference>
<comment type="caution">
    <text evidence="15">The sequence shown here is derived from an EMBL/GenBank/DDBJ whole genome shotgun (WGS) entry which is preliminary data.</text>
</comment>
<evidence type="ECO:0000256" key="1">
    <source>
        <dbReference type="ARBA" id="ARBA00008438"/>
    </source>
</evidence>
<feature type="domain" description="RING-type" evidence="11">
    <location>
        <begin position="1658"/>
        <end position="1710"/>
    </location>
</feature>
<keyword evidence="2" id="KW-0479">Metal-binding</keyword>
<dbReference type="PANTHER" id="PTHR45626">
    <property type="entry name" value="TRANSCRIPTION TERMINATION FACTOR 2-RELATED"/>
    <property type="match status" value="1"/>
</dbReference>
<sequence length="2090" mass="226409">MKRTAVKAGLPESVEDVCRFFLHECPFMDIGKQVSEKVREAGVDGEVLATMTENELKEELGLENVNLRRKVHRRISQFFSKDGQRTTDAQSSAILETPQQPVQGNGKAALSSSNTSAAVSEAVQPALAPQADAPKLKGSALNVPGSAVAAATTRTPRSSWSPSSSGCAASTSAIQRNPLPSSAKVASASLGQPNGQQASAKIAPAISFSTGKSAVVPLGWHTEGAGRAAAEFTGGTPAESKLCSEGYPHANRERAWDTFRLVGSVCITVTAREGAQAAASTAKQLLTPRCPTKRKNNRKMPMPWSVNGEPTGRQGEQTVTAGTLLTAVQRGQLLCKEPWAEQWLEAVDVYSHPSGNWHCPFVRGECRPDPQQLELGLQAGTPLSLEFHLYFGRLIFYLIADDPIAHMLRPLTPAADTIPVHTRPPSLQVFQSTRSELHPFSLPGILRSQEHRGYLPALQPPGLALSLKEYQLHTLQWMLDQEAMPRGLNSLFWEERQWPDGTGCFYYSAALGELRLEPPPLVRGGLLCEEMGLGKTLEVVALIVASRQPAEVARRAALPRPTARRPEEEKGTLISSDATLVVAPDTLVSQWLAEVAKSCAAGACQLATRAHVNSAPTKREHMSAVRTRAQALAQGVDVVVTTYRTVECDPALQQVRWARVCLDEMQEIRSSGTRVAQLCEKLAAEARWMVSGTPLYTGIDDLNGELNFLGVIPFCLRDAEDGFWGLKVKQAYSNGDPEALERLELLLSGVMMRHSKSQVYHAEPRRSLLALPRAEQALVPVAWASKHEAAAYANLEVVAARASTATGGRDLAPRAVSLLRNGAISMNMVGGGQGCPTLLKDLDAMLRETMALGQGRGTRHGQGGSLQEEGVFASMPADRLRDYLMMAGRQHSHSSGAGVGLSAAVLRERNASRLTDATSRLAAAEQVWEGRRAGTKPLGALGVASSLPMTRWQWAVQAVTSGKYFALLMAQRRWGETLRGGVGDGCPSMWRRALRILRLLAPLARCSRLELKQQSEVEAMTAQQLLTLMGRKFRVEEVEEEVMDGLAQTRQVVWVHMGVDPDTKEDLRERDFHRDPQIGWRDKAQRHVLRLLQGAEEGASREAEVLAERAEELGCALTVSPGQAAAKQAAREGFRWGPAPGLTRTAACWRPWMVPVARTMRVHARWRWRTEVPGTEDSVGRSSFHEVEVLQVEAQGGAVWVQFCDGERRLLPGPEVRILDRWAAATCCEAEAAEAQAMAAAAVAPPRALPSILQKFSKDTEERARLQAALGSPAAVLAAGRSVLEQVLMKPKSETNLLETPLEVLLANPELSSKARKALPQRVQEAREALANRVDRLLFVCRTGCDTPVQLRHQRREHLTAALRPRACELRAVFSPHCTRSAPEPGFPQGADHPLTTPIPAVRARAAMRGLVPAGHPAAAVLDDDSAWEGLLGQLAGRHTTGAEVRYEALCALLQLKGAPHTPQPVAETAHDRELRELPAGTTVHALWPCEESDENHGSWYEARFEGGDLIQGYTVRFGDPDLAELAPAAGVSGFCTTVLVGEHVRLPAKSPPAAESEGSAAGHWRTVEMRTCDLRGRRVSGPSSERDPHDVLKAKYQNITQRASAVRAAEEELPGLRRYIELLRAAAAKGVDGGRLEQQGFEALQALIDGAEPAPACSICLDPLGHTGPPACTRCVHLFCESCLRAHADSGQHGAAAARTGSFKCPLCREAVHPKDVIRVLPPTKRASAGAGSSSAGAGKQPALVLSAEPRNGPPQWTPCATEQGVEAQYPLPPGRLDWVPWSRAVQAVPRPLLTFLEDATGLRSIASPNQSSPAHRSSKVRVVLADVRDVMREENGTGKVVIFSQFRSAIRHLAAVLEEEGIGHVSISTGDSQDRLRSAVMRFNADPAAHCCLLQAGAAAAGLTLTVARHVMLLEPFFKAGEEQQARNRVHRIGQTRQVVCRTYYTRGSVEERLLAWRARLSKQHAAVVQAQPSVIDLTQEEGGAGEEEAALATISGDDSASVTGLSTEMLRFLLGLPPPEATAEQGMESEEAEVEARPEREDGIGDEDDEDDEDSEDGEEEMESDGDVENDEEMENAEEMYSDEDQD</sequence>
<dbReference type="InterPro" id="IPR027417">
    <property type="entry name" value="P-loop_NTPase"/>
</dbReference>
<evidence type="ECO:0000313" key="15">
    <source>
        <dbReference type="EMBL" id="KAK3270310.1"/>
    </source>
</evidence>
<keyword evidence="8" id="KW-0067">ATP-binding</keyword>
<dbReference type="EMBL" id="LGRX02010475">
    <property type="protein sequence ID" value="KAK3270310.1"/>
    <property type="molecule type" value="Genomic_DNA"/>
</dbReference>
<dbReference type="InterPro" id="IPR038718">
    <property type="entry name" value="SNF2-like_sf"/>
</dbReference>
<keyword evidence="16" id="KW-1185">Reference proteome</keyword>
<dbReference type="Gene3D" id="3.30.40.10">
    <property type="entry name" value="Zinc/RING finger domain, C3HC4 (zinc finger)"/>
    <property type="match status" value="1"/>
</dbReference>
<dbReference type="SUPFAM" id="SSF52540">
    <property type="entry name" value="P-loop containing nucleoside triphosphate hydrolases"/>
    <property type="match status" value="2"/>
</dbReference>
<comment type="similarity">
    <text evidence="1">Belongs to the SNF2/RAD54 helicase family. RAD16 subfamily.</text>
</comment>
<dbReference type="SUPFAM" id="SSF47769">
    <property type="entry name" value="SAM/Pointed domain"/>
    <property type="match status" value="1"/>
</dbReference>
<dbReference type="GO" id="GO:0005524">
    <property type="term" value="F:ATP binding"/>
    <property type="evidence" value="ECO:0007669"/>
    <property type="project" value="UniProtKB-KW"/>
</dbReference>
<dbReference type="PROSITE" id="PS51194">
    <property type="entry name" value="HELICASE_CTER"/>
    <property type="match status" value="1"/>
</dbReference>
<dbReference type="InterPro" id="IPR013761">
    <property type="entry name" value="SAM/pointed_sf"/>
</dbReference>
<evidence type="ECO:0000256" key="6">
    <source>
        <dbReference type="ARBA" id="ARBA00022806"/>
    </source>
</evidence>
<dbReference type="InterPro" id="IPR049730">
    <property type="entry name" value="SNF2/RAD54-like_C"/>
</dbReference>
<dbReference type="PROSITE" id="PS50105">
    <property type="entry name" value="SAM_DOMAIN"/>
    <property type="match status" value="1"/>
</dbReference>
<dbReference type="PROSITE" id="PS51192">
    <property type="entry name" value="HELICASE_ATP_BIND_1"/>
    <property type="match status" value="1"/>
</dbReference>
<feature type="domain" description="SAM" evidence="12">
    <location>
        <begin position="12"/>
        <end position="81"/>
    </location>
</feature>
<gene>
    <name evidence="15" type="ORF">CYMTET_21287</name>
</gene>
<name>A0AAE0G2H4_9CHLO</name>
<dbReference type="GO" id="GO:0016787">
    <property type="term" value="F:hydrolase activity"/>
    <property type="evidence" value="ECO:0007669"/>
    <property type="project" value="UniProtKB-KW"/>
</dbReference>
<dbReference type="PANTHER" id="PTHR45626:SF38">
    <property type="entry name" value="DEAD-BOX PROTEIN"/>
    <property type="match status" value="1"/>
</dbReference>
<accession>A0AAE0G2H4</accession>
<proteinExistence type="inferred from homology"/>
<dbReference type="InterPro" id="IPR027370">
    <property type="entry name" value="Znf-RING_euk"/>
</dbReference>
<feature type="region of interest" description="Disordered" evidence="10">
    <location>
        <begin position="2022"/>
        <end position="2090"/>
    </location>
</feature>
<dbReference type="GO" id="GO:0005634">
    <property type="term" value="C:nucleus"/>
    <property type="evidence" value="ECO:0007669"/>
    <property type="project" value="TreeGrafter"/>
</dbReference>
<evidence type="ECO:0000256" key="7">
    <source>
        <dbReference type="ARBA" id="ARBA00022833"/>
    </source>
</evidence>
<feature type="domain" description="Helicase ATP-binding" evidence="13">
    <location>
        <begin position="516"/>
        <end position="712"/>
    </location>
</feature>
<evidence type="ECO:0000256" key="5">
    <source>
        <dbReference type="ARBA" id="ARBA00022801"/>
    </source>
</evidence>
<dbReference type="Gene3D" id="3.40.50.300">
    <property type="entry name" value="P-loop containing nucleotide triphosphate hydrolases"/>
    <property type="match status" value="1"/>
</dbReference>